<reference evidence="1" key="1">
    <citation type="submission" date="2008-12" db="EMBL/GenBank/DDBJ databases">
        <title>Complete sequence of Chloroflexus aggregans DSM 9485.</title>
        <authorList>
            <consortium name="US DOE Joint Genome Institute"/>
            <person name="Lucas S."/>
            <person name="Copeland A."/>
            <person name="Lapidus A."/>
            <person name="Glavina del Rio T."/>
            <person name="Dalin E."/>
            <person name="Tice H."/>
            <person name="Pitluck S."/>
            <person name="Foster B."/>
            <person name="Larimer F."/>
            <person name="Land M."/>
            <person name="Hauser L."/>
            <person name="Kyrpides N."/>
            <person name="Mikhailova N."/>
            <person name="Bryant D."/>
            <person name="Richardson P."/>
        </authorList>
    </citation>
    <scope>NUCLEOTIDE SEQUENCE</scope>
    <source>
        <strain evidence="1">DSM 9485</strain>
    </source>
</reference>
<dbReference type="AlphaFoldDB" id="B8GBN4"/>
<dbReference type="KEGG" id="cag:Cagg_1956"/>
<dbReference type="EMBL" id="CP001337">
    <property type="protein sequence ID" value="ACL24851.1"/>
    <property type="molecule type" value="Genomic_DNA"/>
</dbReference>
<sequence length="201" mass="22390">MHGSEKTVCIRSPAPIIKPLHPSRPSRLCVQTSLRPLPPSRCVDHSLRLCPPLRLYVHTIGHGFTRLGTDMHGSEKTVCIRSPAPIIKPLHPSRPSRLCVQPSLRPLPHSRLCVDRSLRLCPPLRLYVHTIGHGFTRLGTDMHGSEKTVCIRSPAPIIKPLHPSRPSRLCVQPSLRPLPPSRLCVDRSLRLCPLCASTFTQ</sequence>
<evidence type="ECO:0000313" key="1">
    <source>
        <dbReference type="EMBL" id="ACL24851.1"/>
    </source>
</evidence>
<gene>
    <name evidence="1" type="ordered locus">Cagg_1956</name>
</gene>
<name>B8GBN4_CHLAD</name>
<organism evidence="1 2">
    <name type="scientific">Chloroflexus aggregans (strain MD-66 / DSM 9485)</name>
    <dbReference type="NCBI Taxonomy" id="326427"/>
    <lineage>
        <taxon>Bacteria</taxon>
        <taxon>Bacillati</taxon>
        <taxon>Chloroflexota</taxon>
        <taxon>Chloroflexia</taxon>
        <taxon>Chloroflexales</taxon>
        <taxon>Chloroflexineae</taxon>
        <taxon>Chloroflexaceae</taxon>
        <taxon>Chloroflexus</taxon>
    </lineage>
</organism>
<dbReference type="HOGENOM" id="CLU_1358434_0_0_0"/>
<dbReference type="Proteomes" id="UP000002508">
    <property type="component" value="Chromosome"/>
</dbReference>
<accession>B8GBN4</accession>
<evidence type="ECO:0000313" key="2">
    <source>
        <dbReference type="Proteomes" id="UP000002508"/>
    </source>
</evidence>
<proteinExistence type="predicted"/>
<protein>
    <submittedName>
        <fullName evidence="1">Uncharacterized protein</fullName>
    </submittedName>
</protein>
<keyword evidence="2" id="KW-1185">Reference proteome</keyword>